<dbReference type="SUPFAM" id="SSF75304">
    <property type="entry name" value="Amidase signature (AS) enzymes"/>
    <property type="match status" value="1"/>
</dbReference>
<dbReference type="OrthoDB" id="182039at2"/>
<name>A0A7J9UZ88_9MICO</name>
<dbReference type="InterPro" id="IPR000120">
    <property type="entry name" value="Amidase"/>
</dbReference>
<evidence type="ECO:0000256" key="1">
    <source>
        <dbReference type="ARBA" id="ARBA00009199"/>
    </source>
</evidence>
<feature type="domain" description="Amidase" evidence="3">
    <location>
        <begin position="26"/>
        <end position="461"/>
    </location>
</feature>
<gene>
    <name evidence="4" type="ORF">GB882_10025</name>
</gene>
<accession>A0A7J9UZ88</accession>
<dbReference type="InterPro" id="IPR036928">
    <property type="entry name" value="AS_sf"/>
</dbReference>
<protein>
    <submittedName>
        <fullName evidence="4">Amidase</fullName>
    </submittedName>
</protein>
<dbReference type="PROSITE" id="PS00571">
    <property type="entry name" value="AMIDASES"/>
    <property type="match status" value="1"/>
</dbReference>
<evidence type="ECO:0000256" key="2">
    <source>
        <dbReference type="SAM" id="MobiDB-lite"/>
    </source>
</evidence>
<evidence type="ECO:0000259" key="3">
    <source>
        <dbReference type="Pfam" id="PF01425"/>
    </source>
</evidence>
<dbReference type="RefSeq" id="WP_152231695.1">
    <property type="nucleotide sequence ID" value="NZ_BAAAOT010000019.1"/>
</dbReference>
<keyword evidence="5" id="KW-1185">Reference proteome</keyword>
<sequence>MTQIHELSARDLAAAVRAGDVSPREVADHTLDRARRLGPDVGAFVHVAEERARAQAAEAEEQLADGGGAGTLPPFLGVPVPVKDLTMVAGLPFECGSAAFAGAVAPVDDGVVTLLRAAGTLMVGKTTTPELGLPPYTEPDVAAPARSPWDRSRTAGGSSGGAAAAVAAGIVPVAHGSDGGGSLRIPAAACGLVGLKPSRGRVSPGPYGVDGAALATNGVLSRTVRDTAAFLDVLSAHWPGDAHLLPEPRTSFLDACDRAPAALRVGVLTAPVNVADAPVHPGARAAVDRAARLLEGLGHHLDEAPVPFSPEQWDAFMPLWSVGALAAPVPPERAELLVPLTRWMREVGRGFSAADYARAVGDVQRLTRQTALAWSAFDVILSPTLAQPPVKIGAMRDDADPAGDFQAQKAFTPWTSAWNLIGAPAISLPLHREVVEDGDGPRELPFGVMLGARLGQEEALLGLAAQLEAADPWPVLAPDYR</sequence>
<dbReference type="AlphaFoldDB" id="A0A7J9UZ88"/>
<comment type="caution">
    <text evidence="4">The sequence shown here is derived from an EMBL/GenBank/DDBJ whole genome shotgun (WGS) entry which is preliminary data.</text>
</comment>
<dbReference type="EMBL" id="WHPD01002163">
    <property type="protein sequence ID" value="MPV89004.1"/>
    <property type="molecule type" value="Genomic_DNA"/>
</dbReference>
<comment type="similarity">
    <text evidence="1">Belongs to the amidase family.</text>
</comment>
<dbReference type="InterPro" id="IPR023631">
    <property type="entry name" value="Amidase_dom"/>
</dbReference>
<dbReference type="InterPro" id="IPR020556">
    <property type="entry name" value="Amidase_CS"/>
</dbReference>
<dbReference type="Gene3D" id="3.90.1300.10">
    <property type="entry name" value="Amidase signature (AS) domain"/>
    <property type="match status" value="1"/>
</dbReference>
<proteinExistence type="inferred from homology"/>
<reference evidence="4 5" key="1">
    <citation type="submission" date="2019-10" db="EMBL/GenBank/DDBJ databases">
        <title>Georgenia wutianyii sp. nov. and Georgenia yuyongxinii sp. nov. isolated from plateau pika (Ochotona curzoniae) in the Qinghai-Tibet plateau of China.</title>
        <authorList>
            <person name="Tian Z."/>
        </authorList>
    </citation>
    <scope>NUCLEOTIDE SEQUENCE [LARGE SCALE GENOMIC DNA]</scope>
    <source>
        <strain evidence="4 5">JCM 15130</strain>
    </source>
</reference>
<feature type="region of interest" description="Disordered" evidence="2">
    <location>
        <begin position="132"/>
        <end position="158"/>
    </location>
</feature>
<dbReference type="PANTHER" id="PTHR11895">
    <property type="entry name" value="TRANSAMIDASE"/>
    <property type="match status" value="1"/>
</dbReference>
<evidence type="ECO:0000313" key="4">
    <source>
        <dbReference type="EMBL" id="MPV89004.1"/>
    </source>
</evidence>
<dbReference type="Pfam" id="PF01425">
    <property type="entry name" value="Amidase"/>
    <property type="match status" value="1"/>
</dbReference>
<dbReference type="GO" id="GO:0003824">
    <property type="term" value="F:catalytic activity"/>
    <property type="evidence" value="ECO:0007669"/>
    <property type="project" value="InterPro"/>
</dbReference>
<dbReference type="PANTHER" id="PTHR11895:SF7">
    <property type="entry name" value="GLUTAMYL-TRNA(GLN) AMIDOTRANSFERASE SUBUNIT A, MITOCHONDRIAL"/>
    <property type="match status" value="1"/>
</dbReference>
<dbReference type="Proteomes" id="UP000429644">
    <property type="component" value="Unassembled WGS sequence"/>
</dbReference>
<evidence type="ECO:0000313" key="5">
    <source>
        <dbReference type="Proteomes" id="UP000429644"/>
    </source>
</evidence>
<organism evidence="4 5">
    <name type="scientific">Georgenia ruanii</name>
    <dbReference type="NCBI Taxonomy" id="348442"/>
    <lineage>
        <taxon>Bacteria</taxon>
        <taxon>Bacillati</taxon>
        <taxon>Actinomycetota</taxon>
        <taxon>Actinomycetes</taxon>
        <taxon>Micrococcales</taxon>
        <taxon>Bogoriellaceae</taxon>
        <taxon>Georgenia</taxon>
    </lineage>
</organism>